<accession>A0A1D1VPT9</accession>
<dbReference type="SUPFAM" id="SSF47459">
    <property type="entry name" value="HLH, helix-loop-helix DNA-binding domain"/>
    <property type="match status" value="1"/>
</dbReference>
<proteinExistence type="predicted"/>
<dbReference type="GO" id="GO:0005634">
    <property type="term" value="C:nucleus"/>
    <property type="evidence" value="ECO:0007669"/>
    <property type="project" value="TreeGrafter"/>
</dbReference>
<dbReference type="SMART" id="SM00353">
    <property type="entry name" value="HLH"/>
    <property type="match status" value="1"/>
</dbReference>
<evidence type="ECO:0000259" key="2">
    <source>
        <dbReference type="PROSITE" id="PS50888"/>
    </source>
</evidence>
<dbReference type="PANTHER" id="PTHR19290">
    <property type="entry name" value="BASIC HELIX-LOOP-HELIX PROTEIN NEUROGENIN-RELATED"/>
    <property type="match status" value="1"/>
</dbReference>
<dbReference type="GO" id="GO:0046983">
    <property type="term" value="F:protein dimerization activity"/>
    <property type="evidence" value="ECO:0007669"/>
    <property type="project" value="InterPro"/>
</dbReference>
<protein>
    <recommendedName>
        <fullName evidence="2">BHLH domain-containing protein</fullName>
    </recommendedName>
</protein>
<dbReference type="GO" id="GO:0061564">
    <property type="term" value="P:axon development"/>
    <property type="evidence" value="ECO:0007669"/>
    <property type="project" value="TreeGrafter"/>
</dbReference>
<dbReference type="InterPro" id="IPR050359">
    <property type="entry name" value="bHLH_transcription_factors"/>
</dbReference>
<dbReference type="CDD" id="cd11428">
    <property type="entry name" value="bHLH_TS_NGN"/>
    <property type="match status" value="1"/>
</dbReference>
<dbReference type="InterPro" id="IPR036638">
    <property type="entry name" value="HLH_DNA-bd_sf"/>
</dbReference>
<evidence type="ECO:0000313" key="4">
    <source>
        <dbReference type="Proteomes" id="UP000186922"/>
    </source>
</evidence>
<dbReference type="Pfam" id="PF00010">
    <property type="entry name" value="HLH"/>
    <property type="match status" value="1"/>
</dbReference>
<dbReference type="AlphaFoldDB" id="A0A1D1VPT9"/>
<dbReference type="GO" id="GO:0000981">
    <property type="term" value="F:DNA-binding transcription factor activity, RNA polymerase II-specific"/>
    <property type="evidence" value="ECO:0007669"/>
    <property type="project" value="TreeGrafter"/>
</dbReference>
<dbReference type="Gene3D" id="4.10.280.10">
    <property type="entry name" value="Helix-loop-helix DNA-binding domain"/>
    <property type="match status" value="1"/>
</dbReference>
<name>A0A1D1VPT9_RAMVA</name>
<dbReference type="PROSITE" id="PS50888">
    <property type="entry name" value="BHLH"/>
    <property type="match status" value="1"/>
</dbReference>
<reference evidence="3 4" key="1">
    <citation type="journal article" date="2016" name="Nat. Commun.">
        <title>Extremotolerant tardigrade genome and improved radiotolerance of human cultured cells by tardigrade-unique protein.</title>
        <authorList>
            <person name="Hashimoto T."/>
            <person name="Horikawa D.D."/>
            <person name="Saito Y."/>
            <person name="Kuwahara H."/>
            <person name="Kozuka-Hata H."/>
            <person name="Shin-I T."/>
            <person name="Minakuchi Y."/>
            <person name="Ohishi K."/>
            <person name="Motoyama A."/>
            <person name="Aizu T."/>
            <person name="Enomoto A."/>
            <person name="Kondo K."/>
            <person name="Tanaka S."/>
            <person name="Hara Y."/>
            <person name="Koshikawa S."/>
            <person name="Sagara H."/>
            <person name="Miura T."/>
            <person name="Yokobori S."/>
            <person name="Miyagawa K."/>
            <person name="Suzuki Y."/>
            <person name="Kubo T."/>
            <person name="Oyama M."/>
            <person name="Kohara Y."/>
            <person name="Fujiyama A."/>
            <person name="Arakawa K."/>
            <person name="Katayama T."/>
            <person name="Toyoda A."/>
            <person name="Kunieda T."/>
        </authorList>
    </citation>
    <scope>NUCLEOTIDE SEQUENCE [LARGE SCALE GENOMIC DNA]</scope>
    <source>
        <strain evidence="3 4">YOKOZUNA-1</strain>
    </source>
</reference>
<comment type="caution">
    <text evidence="3">The sequence shown here is derived from an EMBL/GenBank/DDBJ whole genome shotgun (WGS) entry which is preliminary data.</text>
</comment>
<dbReference type="EMBL" id="BDGG01000006">
    <property type="protein sequence ID" value="GAV00569.1"/>
    <property type="molecule type" value="Genomic_DNA"/>
</dbReference>
<sequence length="238" mass="26865">MAEYSSDLSAAETGLPHTLTGSTPMSAMEPSSETPAAKKTKRYSRPRVRCRSPTVIQRLKKTRRVKANDRERNRMHSLNHALEKLRVVLPASSFPEESTKLTKIETLRFAYNYIWVLTETLKMNGKMQEYEAAGLPNPLPTHHNLASGHFTDAEVKNESHLVDYSSWIASPDNTTASSVSGFESNSDESFMNLDGIFPFPDQLSTFPMDMSQPFSQQSILPYDANNVPFYQPYMPFSM</sequence>
<gene>
    <name evidence="3" type="primary">RvY_11396-1</name>
    <name evidence="3" type="synonym">RvY_11396.1</name>
    <name evidence="3" type="ORF">RvY_11396</name>
</gene>
<dbReference type="GO" id="GO:0007423">
    <property type="term" value="P:sensory organ development"/>
    <property type="evidence" value="ECO:0007669"/>
    <property type="project" value="TreeGrafter"/>
</dbReference>
<dbReference type="GO" id="GO:0070888">
    <property type="term" value="F:E-box binding"/>
    <property type="evidence" value="ECO:0007669"/>
    <property type="project" value="TreeGrafter"/>
</dbReference>
<feature type="domain" description="BHLH" evidence="2">
    <location>
        <begin position="62"/>
        <end position="117"/>
    </location>
</feature>
<feature type="compositionally biased region" description="Polar residues" evidence="1">
    <location>
        <begin position="19"/>
        <end position="34"/>
    </location>
</feature>
<dbReference type="OrthoDB" id="5969565at2759"/>
<dbReference type="STRING" id="947166.A0A1D1VPT9"/>
<feature type="compositionally biased region" description="Basic residues" evidence="1">
    <location>
        <begin position="38"/>
        <end position="49"/>
    </location>
</feature>
<evidence type="ECO:0000256" key="1">
    <source>
        <dbReference type="SAM" id="MobiDB-lite"/>
    </source>
</evidence>
<dbReference type="PANTHER" id="PTHR19290:SF163">
    <property type="entry name" value="BASIC HELIX-LOOP-HELIX NEURAL TRANSCRIPTION FACTOR TAP"/>
    <property type="match status" value="1"/>
</dbReference>
<dbReference type="GO" id="GO:0045944">
    <property type="term" value="P:positive regulation of transcription by RNA polymerase II"/>
    <property type="evidence" value="ECO:0007669"/>
    <property type="project" value="TreeGrafter"/>
</dbReference>
<dbReference type="InterPro" id="IPR011598">
    <property type="entry name" value="bHLH_dom"/>
</dbReference>
<dbReference type="Proteomes" id="UP000186922">
    <property type="component" value="Unassembled WGS sequence"/>
</dbReference>
<organism evidence="3 4">
    <name type="scientific">Ramazzottius varieornatus</name>
    <name type="common">Water bear</name>
    <name type="synonym">Tardigrade</name>
    <dbReference type="NCBI Taxonomy" id="947166"/>
    <lineage>
        <taxon>Eukaryota</taxon>
        <taxon>Metazoa</taxon>
        <taxon>Ecdysozoa</taxon>
        <taxon>Tardigrada</taxon>
        <taxon>Eutardigrada</taxon>
        <taxon>Parachela</taxon>
        <taxon>Hypsibioidea</taxon>
        <taxon>Ramazzottiidae</taxon>
        <taxon>Ramazzottius</taxon>
    </lineage>
</organism>
<feature type="region of interest" description="Disordered" evidence="1">
    <location>
        <begin position="1"/>
        <end position="49"/>
    </location>
</feature>
<keyword evidence="4" id="KW-1185">Reference proteome</keyword>
<evidence type="ECO:0000313" key="3">
    <source>
        <dbReference type="EMBL" id="GAV00569.1"/>
    </source>
</evidence>